<evidence type="ECO:0000313" key="3">
    <source>
        <dbReference type="Proteomes" id="UP000008066"/>
    </source>
</evidence>
<dbReference type="Proteomes" id="UP000008066">
    <property type="component" value="Unassembled WGS sequence"/>
</dbReference>
<proteinExistence type="predicted"/>
<protein>
    <submittedName>
        <fullName evidence="2">Uncharacterized protein</fullName>
    </submittedName>
</protein>
<keyword evidence="3" id="KW-1185">Reference proteome</keyword>
<name>G0RY85_CHATD</name>
<feature type="region of interest" description="Disordered" evidence="1">
    <location>
        <begin position="83"/>
        <end position="103"/>
    </location>
</feature>
<dbReference type="GeneID" id="18254617"/>
<sequence>MSSGGGAVGGGPVGGGNLQDVNASQSDQVIASSSAAARGSVGAGWGGGYFRFDCIFRHLGCDSKIYTGNTACQLCVAMGLVGMGGRPTPPPQEPSSDQPPPRQ</sequence>
<evidence type="ECO:0000313" key="2">
    <source>
        <dbReference type="EMBL" id="EGS23871.1"/>
    </source>
</evidence>
<feature type="compositionally biased region" description="Pro residues" evidence="1">
    <location>
        <begin position="87"/>
        <end position="103"/>
    </location>
</feature>
<accession>G0RY85</accession>
<dbReference type="HOGENOM" id="CLU_2263452_0_0_1"/>
<evidence type="ECO:0000256" key="1">
    <source>
        <dbReference type="SAM" id="MobiDB-lite"/>
    </source>
</evidence>
<dbReference type="EMBL" id="GL988032">
    <property type="protein sequence ID" value="EGS23871.1"/>
    <property type="molecule type" value="Genomic_DNA"/>
</dbReference>
<reference evidence="2 3" key="1">
    <citation type="journal article" date="2011" name="Cell">
        <title>Insight into structure and assembly of the nuclear pore complex by utilizing the genome of a eukaryotic thermophile.</title>
        <authorList>
            <person name="Amlacher S."/>
            <person name="Sarges P."/>
            <person name="Flemming D."/>
            <person name="van Noort V."/>
            <person name="Kunze R."/>
            <person name="Devos D.P."/>
            <person name="Arumugam M."/>
            <person name="Bork P."/>
            <person name="Hurt E."/>
        </authorList>
    </citation>
    <scope>NUCLEOTIDE SEQUENCE [LARGE SCALE GENOMIC DNA]</scope>
    <source>
        <strain evidence="3">DSM 1495 / CBS 144.50 / IMI 039719</strain>
    </source>
</reference>
<gene>
    <name evidence="2" type="ORF">CTHT_0005790</name>
</gene>
<feature type="compositionally biased region" description="Polar residues" evidence="1">
    <location>
        <begin position="19"/>
        <end position="30"/>
    </location>
</feature>
<organism evidence="3">
    <name type="scientific">Chaetomium thermophilum (strain DSM 1495 / CBS 144.50 / IMI 039719)</name>
    <name type="common">Thermochaetoides thermophila</name>
    <dbReference type="NCBI Taxonomy" id="759272"/>
    <lineage>
        <taxon>Eukaryota</taxon>
        <taxon>Fungi</taxon>
        <taxon>Dikarya</taxon>
        <taxon>Ascomycota</taxon>
        <taxon>Pezizomycotina</taxon>
        <taxon>Sordariomycetes</taxon>
        <taxon>Sordariomycetidae</taxon>
        <taxon>Sordariales</taxon>
        <taxon>Chaetomiaceae</taxon>
        <taxon>Thermochaetoides</taxon>
    </lineage>
</organism>
<feature type="compositionally biased region" description="Gly residues" evidence="1">
    <location>
        <begin position="1"/>
        <end position="17"/>
    </location>
</feature>
<dbReference type="KEGG" id="cthr:CTHT_0005790"/>
<dbReference type="RefSeq" id="XP_006691113.1">
    <property type="nucleotide sequence ID" value="XM_006691050.1"/>
</dbReference>
<feature type="region of interest" description="Disordered" evidence="1">
    <location>
        <begin position="1"/>
        <end position="33"/>
    </location>
</feature>
<dbReference type="AlphaFoldDB" id="G0RY85"/>